<dbReference type="InterPro" id="IPR005106">
    <property type="entry name" value="Asp/hSer_DH_NAD-bd"/>
</dbReference>
<evidence type="ECO:0000256" key="7">
    <source>
        <dbReference type="ARBA" id="ARBA00022697"/>
    </source>
</evidence>
<comment type="pathway">
    <text evidence="2 11">Amino-acid biosynthesis; L-methionine biosynthesis via de novo pathway; L-homoserine from L-aspartate: step 3/3.</text>
</comment>
<evidence type="ECO:0000256" key="4">
    <source>
        <dbReference type="ARBA" id="ARBA00013213"/>
    </source>
</evidence>
<dbReference type="PROSITE" id="PS51671">
    <property type="entry name" value="ACT"/>
    <property type="match status" value="1"/>
</dbReference>
<evidence type="ECO:0000313" key="15">
    <source>
        <dbReference type="EMBL" id="GAX19305.1"/>
    </source>
</evidence>
<evidence type="ECO:0000313" key="16">
    <source>
        <dbReference type="Proteomes" id="UP000198406"/>
    </source>
</evidence>
<dbReference type="EC" id="1.1.1.3" evidence="4 11"/>
<evidence type="ECO:0000256" key="10">
    <source>
        <dbReference type="ARBA" id="ARBA00023167"/>
    </source>
</evidence>
<dbReference type="InterPro" id="IPR016204">
    <property type="entry name" value="HDH"/>
</dbReference>
<dbReference type="PIRSF" id="PIRSF000098">
    <property type="entry name" value="Homoser_dehydrog"/>
    <property type="match status" value="1"/>
</dbReference>
<feature type="chain" id="PRO_5013006809" description="Homoserine dehydrogenase" evidence="13">
    <location>
        <begin position="17"/>
        <end position="466"/>
    </location>
</feature>
<keyword evidence="16" id="KW-1185">Reference proteome</keyword>
<dbReference type="InterPro" id="IPR002912">
    <property type="entry name" value="ACT_dom"/>
</dbReference>
<name>A0A1Z5JZ61_FISSO</name>
<dbReference type="AlphaFoldDB" id="A0A1Z5JZ61"/>
<proteinExistence type="inferred from homology"/>
<dbReference type="OrthoDB" id="67851at2759"/>
<dbReference type="SUPFAM" id="SSF51735">
    <property type="entry name" value="NAD(P)-binding Rossmann-fold domains"/>
    <property type="match status" value="1"/>
</dbReference>
<evidence type="ECO:0000256" key="6">
    <source>
        <dbReference type="ARBA" id="ARBA00022605"/>
    </source>
</evidence>
<dbReference type="PANTHER" id="PTHR43331">
    <property type="entry name" value="HOMOSERINE DEHYDROGENASE"/>
    <property type="match status" value="1"/>
</dbReference>
<evidence type="ECO:0000256" key="13">
    <source>
        <dbReference type="SAM" id="SignalP"/>
    </source>
</evidence>
<dbReference type="SUPFAM" id="SSF55347">
    <property type="entry name" value="Glyceraldehyde-3-phosphate dehydrogenase-like, C-terminal domain"/>
    <property type="match status" value="1"/>
</dbReference>
<dbReference type="PANTHER" id="PTHR43331:SF1">
    <property type="entry name" value="HOMOSERINE DEHYDROGENASE"/>
    <property type="match status" value="1"/>
</dbReference>
<accession>A0A1Z5JZ61</accession>
<feature type="signal peptide" evidence="13">
    <location>
        <begin position="1"/>
        <end position="16"/>
    </location>
</feature>
<keyword evidence="13" id="KW-0732">Signal</keyword>
<dbReference type="Gene3D" id="3.30.70.260">
    <property type="match status" value="1"/>
</dbReference>
<organism evidence="15 16">
    <name type="scientific">Fistulifera solaris</name>
    <name type="common">Oleaginous diatom</name>
    <dbReference type="NCBI Taxonomy" id="1519565"/>
    <lineage>
        <taxon>Eukaryota</taxon>
        <taxon>Sar</taxon>
        <taxon>Stramenopiles</taxon>
        <taxon>Ochrophyta</taxon>
        <taxon>Bacillariophyta</taxon>
        <taxon>Bacillariophyceae</taxon>
        <taxon>Bacillariophycidae</taxon>
        <taxon>Naviculales</taxon>
        <taxon>Naviculaceae</taxon>
        <taxon>Fistulifera</taxon>
    </lineage>
</organism>
<reference evidence="15 16" key="1">
    <citation type="journal article" date="2015" name="Plant Cell">
        <title>Oil accumulation by the oleaginous diatom Fistulifera solaris as revealed by the genome and transcriptome.</title>
        <authorList>
            <person name="Tanaka T."/>
            <person name="Maeda Y."/>
            <person name="Veluchamy A."/>
            <person name="Tanaka M."/>
            <person name="Abida H."/>
            <person name="Marechal E."/>
            <person name="Bowler C."/>
            <person name="Muto M."/>
            <person name="Sunaga Y."/>
            <person name="Tanaka M."/>
            <person name="Yoshino T."/>
            <person name="Taniguchi T."/>
            <person name="Fukuda Y."/>
            <person name="Nemoto M."/>
            <person name="Matsumoto M."/>
            <person name="Wong P.S."/>
            <person name="Aburatani S."/>
            <person name="Fujibuchi W."/>
        </authorList>
    </citation>
    <scope>NUCLEOTIDE SEQUENCE [LARGE SCALE GENOMIC DNA]</scope>
    <source>
        <strain evidence="15 16">JPCC DA0580</strain>
    </source>
</reference>
<evidence type="ECO:0000256" key="5">
    <source>
        <dbReference type="ARBA" id="ARBA00013376"/>
    </source>
</evidence>
<evidence type="ECO:0000256" key="1">
    <source>
        <dbReference type="ARBA" id="ARBA00005056"/>
    </source>
</evidence>
<protein>
    <recommendedName>
        <fullName evidence="5 11">Homoserine dehydrogenase</fullName>
        <ecNumber evidence="4 11">1.1.1.3</ecNumber>
    </recommendedName>
</protein>
<evidence type="ECO:0000256" key="12">
    <source>
        <dbReference type="RuleBase" id="RU004171"/>
    </source>
</evidence>
<evidence type="ECO:0000256" key="11">
    <source>
        <dbReference type="RuleBase" id="RU000579"/>
    </source>
</evidence>
<dbReference type="GO" id="GO:0009088">
    <property type="term" value="P:threonine biosynthetic process"/>
    <property type="evidence" value="ECO:0007669"/>
    <property type="project" value="UniProtKB-UniPathway"/>
</dbReference>
<dbReference type="InterPro" id="IPR036291">
    <property type="entry name" value="NAD(P)-bd_dom_sf"/>
</dbReference>
<dbReference type="InterPro" id="IPR001342">
    <property type="entry name" value="HDH_cat"/>
</dbReference>
<dbReference type="GO" id="GO:0050661">
    <property type="term" value="F:NADP binding"/>
    <property type="evidence" value="ECO:0007669"/>
    <property type="project" value="InterPro"/>
</dbReference>
<evidence type="ECO:0000256" key="2">
    <source>
        <dbReference type="ARBA" id="ARBA00005062"/>
    </source>
</evidence>
<dbReference type="FunFam" id="3.30.360.10:FF:000005">
    <property type="entry name" value="Homoserine dehydrogenase"/>
    <property type="match status" value="1"/>
</dbReference>
<comment type="caution">
    <text evidence="15">The sequence shown here is derived from an EMBL/GenBank/DDBJ whole genome shotgun (WGS) entry which is preliminary data.</text>
</comment>
<dbReference type="Pfam" id="PF00742">
    <property type="entry name" value="Homoserine_dh"/>
    <property type="match status" value="1"/>
</dbReference>
<evidence type="ECO:0000256" key="9">
    <source>
        <dbReference type="ARBA" id="ARBA00023002"/>
    </source>
</evidence>
<dbReference type="InParanoid" id="A0A1Z5JZ61"/>
<dbReference type="Proteomes" id="UP000198406">
    <property type="component" value="Unassembled WGS sequence"/>
</dbReference>
<dbReference type="PROSITE" id="PS01042">
    <property type="entry name" value="HOMOSER_DHGENASE"/>
    <property type="match status" value="1"/>
</dbReference>
<dbReference type="InterPro" id="IPR019811">
    <property type="entry name" value="HDH_CS"/>
</dbReference>
<evidence type="ECO:0000259" key="14">
    <source>
        <dbReference type="PROSITE" id="PS51671"/>
    </source>
</evidence>
<keyword evidence="9 11" id="KW-0560">Oxidoreductase</keyword>
<keyword evidence="6 11" id="KW-0028">Amino-acid biosynthesis</keyword>
<feature type="domain" description="ACT" evidence="14">
    <location>
        <begin position="379"/>
        <end position="451"/>
    </location>
</feature>
<dbReference type="EMBL" id="BDSP01000136">
    <property type="protein sequence ID" value="GAX19305.1"/>
    <property type="molecule type" value="Genomic_DNA"/>
</dbReference>
<evidence type="ECO:0000256" key="8">
    <source>
        <dbReference type="ARBA" id="ARBA00022857"/>
    </source>
</evidence>
<dbReference type="UniPathway" id="UPA00051">
    <property type="reaction ID" value="UER00465"/>
</dbReference>
<comment type="catalytic activity">
    <reaction evidence="11">
        <text>L-homoserine + NADP(+) = L-aspartate 4-semialdehyde + NADPH + H(+)</text>
        <dbReference type="Rhea" id="RHEA:15761"/>
        <dbReference type="ChEBI" id="CHEBI:15378"/>
        <dbReference type="ChEBI" id="CHEBI:57476"/>
        <dbReference type="ChEBI" id="CHEBI:57783"/>
        <dbReference type="ChEBI" id="CHEBI:58349"/>
        <dbReference type="ChEBI" id="CHEBI:537519"/>
        <dbReference type="EC" id="1.1.1.3"/>
    </reaction>
</comment>
<comment type="pathway">
    <text evidence="1 11">Amino-acid biosynthesis; L-threonine biosynthesis; L-threonine from L-aspartate: step 3/5.</text>
</comment>
<sequence length="466" mass="50937">MLLLCSFLLLITSANAFFVPQQQRSPLTSLEATRTIGIFGGGTVGGGIVEILTKKAAYFKELTGSDLVVKTICVRDANKKRDFVIPEGCTVTDKYDDILTDPDIDMVVEVMGGTTDAKNIVFSSLKAGKDVVTANKALIAMYLPEIEETLANMDKPVQFRYEAAVCGGIPVIRSFQSDFVGDEVSMISGIINGCTNFMLTEMDQFGRTYDEALTEASRLGYAEADPTLDVGGFDARSKLKILMRLGFGVEVPEDKIACRGITDLTKLDFDYAKMMGGTIKLLGVAERVEEGKITAFVSPCYLTKEEPLASVSGATNAIEVSSRNLQSSTYIGQGAGRYPTANSCINDIIALAKGDKSPMPFNPLDKVTEYVDDYSSTFYIRIRYRDGLGITRQVGEACEKVGVSIHSILQNPITRRDDAAFVLITEKVPLQAVKEACKAMEEFDWCNGLPFYMPVISENWVEKMSS</sequence>
<dbReference type="UniPathway" id="UPA00050">
    <property type="reaction ID" value="UER00063"/>
</dbReference>
<keyword evidence="10 11" id="KW-0486">Methionine biosynthesis</keyword>
<dbReference type="GO" id="GO:0004412">
    <property type="term" value="F:homoserine dehydrogenase activity"/>
    <property type="evidence" value="ECO:0007669"/>
    <property type="project" value="UniProtKB-EC"/>
</dbReference>
<keyword evidence="8 11" id="KW-0521">NADP</keyword>
<dbReference type="NCBIfam" id="NF004976">
    <property type="entry name" value="PRK06349.1"/>
    <property type="match status" value="1"/>
</dbReference>
<gene>
    <name evidence="15" type="ORF">FisN_4Lh118</name>
</gene>
<dbReference type="GO" id="GO:0009086">
    <property type="term" value="P:methionine biosynthetic process"/>
    <property type="evidence" value="ECO:0007669"/>
    <property type="project" value="UniProtKB-KW"/>
</dbReference>
<evidence type="ECO:0000256" key="3">
    <source>
        <dbReference type="ARBA" id="ARBA00006753"/>
    </source>
</evidence>
<keyword evidence="7 11" id="KW-0791">Threonine biosynthesis</keyword>
<dbReference type="Gene3D" id="3.30.360.10">
    <property type="entry name" value="Dihydrodipicolinate Reductase, domain 2"/>
    <property type="match status" value="1"/>
</dbReference>
<comment type="similarity">
    <text evidence="3 12">Belongs to the homoserine dehydrogenase family.</text>
</comment>
<dbReference type="Gene3D" id="3.40.50.720">
    <property type="entry name" value="NAD(P)-binding Rossmann-like Domain"/>
    <property type="match status" value="1"/>
</dbReference>
<dbReference type="Pfam" id="PF03447">
    <property type="entry name" value="NAD_binding_3"/>
    <property type="match status" value="1"/>
</dbReference>